<evidence type="ECO:0000313" key="5">
    <source>
        <dbReference type="Proteomes" id="UP000694240"/>
    </source>
</evidence>
<evidence type="ECO:0000256" key="1">
    <source>
        <dbReference type="ARBA" id="ARBA00010407"/>
    </source>
</evidence>
<dbReference type="Pfam" id="PF02338">
    <property type="entry name" value="OTU"/>
    <property type="match status" value="1"/>
</dbReference>
<accession>A0A8T1XMY6</accession>
<dbReference type="AlphaFoldDB" id="A0A8T1XMY6"/>
<feature type="region of interest" description="Disordered" evidence="2">
    <location>
        <begin position="346"/>
        <end position="365"/>
    </location>
</feature>
<dbReference type="PANTHER" id="PTHR12419">
    <property type="entry name" value="OTU DOMAIN CONTAINING PROTEIN"/>
    <property type="match status" value="1"/>
</dbReference>
<dbReference type="GO" id="GO:0016579">
    <property type="term" value="P:protein deubiquitination"/>
    <property type="evidence" value="ECO:0007669"/>
    <property type="project" value="TreeGrafter"/>
</dbReference>
<proteinExistence type="inferred from homology"/>
<evidence type="ECO:0000259" key="3">
    <source>
        <dbReference type="PROSITE" id="PS50802"/>
    </source>
</evidence>
<name>A0A8T1XMY6_9BRAS</name>
<feature type="compositionally biased region" description="Polar residues" evidence="2">
    <location>
        <begin position="264"/>
        <end position="280"/>
    </location>
</feature>
<keyword evidence="5" id="KW-1185">Reference proteome</keyword>
<protein>
    <submittedName>
        <fullName evidence="4">SEC-C motif</fullName>
    </submittedName>
</protein>
<gene>
    <name evidence="4" type="ORF">ISN45_Aa08g031070</name>
</gene>
<evidence type="ECO:0000256" key="2">
    <source>
        <dbReference type="SAM" id="MobiDB-lite"/>
    </source>
</evidence>
<dbReference type="PANTHER" id="PTHR12419:SF7">
    <property type="entry name" value="OTU DOMAIN-CONTAINING PROTEIN 3"/>
    <property type="match status" value="1"/>
</dbReference>
<organism evidence="4 5">
    <name type="scientific">Arabidopsis thaliana x Arabidopsis arenosa</name>
    <dbReference type="NCBI Taxonomy" id="1240361"/>
    <lineage>
        <taxon>Eukaryota</taxon>
        <taxon>Viridiplantae</taxon>
        <taxon>Streptophyta</taxon>
        <taxon>Embryophyta</taxon>
        <taxon>Tracheophyta</taxon>
        <taxon>Spermatophyta</taxon>
        <taxon>Magnoliopsida</taxon>
        <taxon>eudicotyledons</taxon>
        <taxon>Gunneridae</taxon>
        <taxon>Pentapetalae</taxon>
        <taxon>rosids</taxon>
        <taxon>malvids</taxon>
        <taxon>Brassicales</taxon>
        <taxon>Brassicaceae</taxon>
        <taxon>Camelineae</taxon>
        <taxon>Arabidopsis</taxon>
    </lineage>
</organism>
<reference evidence="4 5" key="1">
    <citation type="submission" date="2020-12" db="EMBL/GenBank/DDBJ databases">
        <title>Concerted genomic and epigenomic changes stabilize Arabidopsis allopolyploids.</title>
        <authorList>
            <person name="Chen Z."/>
        </authorList>
    </citation>
    <scope>NUCLEOTIDE SEQUENCE [LARGE SCALE GENOMIC DNA]</scope>
    <source>
        <strain evidence="4">Allo738</strain>
        <tissue evidence="4">Leaf</tissue>
    </source>
</reference>
<dbReference type="PROSITE" id="PS50802">
    <property type="entry name" value="OTU"/>
    <property type="match status" value="1"/>
</dbReference>
<evidence type="ECO:0000313" key="4">
    <source>
        <dbReference type="EMBL" id="KAG7535707.1"/>
    </source>
</evidence>
<comment type="caution">
    <text evidence="4">The sequence shown here is derived from an EMBL/GenBank/DDBJ whole genome shotgun (WGS) entry which is preliminary data.</text>
</comment>
<feature type="region of interest" description="Disordered" evidence="2">
    <location>
        <begin position="264"/>
        <end position="294"/>
    </location>
</feature>
<dbReference type="FunFam" id="3.90.70.80:FF:000009">
    <property type="entry name" value="OTU domain-containing protein 3"/>
    <property type="match status" value="1"/>
</dbReference>
<feature type="compositionally biased region" description="Basic residues" evidence="2">
    <location>
        <begin position="1"/>
        <end position="22"/>
    </location>
</feature>
<dbReference type="Proteomes" id="UP000694240">
    <property type="component" value="Chromosome 13"/>
</dbReference>
<dbReference type="InterPro" id="IPR050704">
    <property type="entry name" value="Peptidase_C85-like"/>
</dbReference>
<dbReference type="Pfam" id="PF02810">
    <property type="entry name" value="SEC-C"/>
    <property type="match status" value="1"/>
</dbReference>
<dbReference type="InterPro" id="IPR003323">
    <property type="entry name" value="OTU_dom"/>
</dbReference>
<feature type="region of interest" description="Disordered" evidence="2">
    <location>
        <begin position="1"/>
        <end position="25"/>
    </location>
</feature>
<dbReference type="GO" id="GO:0004843">
    <property type="term" value="F:cysteine-type deubiquitinase activity"/>
    <property type="evidence" value="ECO:0007669"/>
    <property type="project" value="TreeGrafter"/>
</dbReference>
<feature type="compositionally biased region" description="Basic and acidic residues" evidence="2">
    <location>
        <begin position="281"/>
        <end position="292"/>
    </location>
</feature>
<dbReference type="CDD" id="cd22771">
    <property type="entry name" value="OTU_plant_OTU7-like"/>
    <property type="match status" value="1"/>
</dbReference>
<dbReference type="InterPro" id="IPR004027">
    <property type="entry name" value="SEC_C_motif"/>
</dbReference>
<dbReference type="EMBL" id="JAEFBK010000013">
    <property type="protein sequence ID" value="KAG7535707.1"/>
    <property type="molecule type" value="Genomic_DNA"/>
</dbReference>
<feature type="domain" description="OTU" evidence="3">
    <location>
        <begin position="40"/>
        <end position="164"/>
    </location>
</feature>
<sequence>MAKTKQQKSKPKKQPHQVKKKQGKDCDLSQFRAQLDALGLKIIQVTSDGNCFFRAIADQLEGNEDEHNKYRNMVVQYIVKNREMFEPFIEDDVPFEDYCKTMDDDGTWAGNMELQAASLVTRSNICIHRNMSPRWYIRNFEDTRTRMIHLSYHDGEHYNSVRSKEDACGGPARPVVIEADAKVSAASIQAKATESKSKNKADKCNVDAGAIKVVMSGSCCDNAEKAEQVLVQVNGDVDAAIEFLIAEQGMESLNEIDSEIASAADSTNPMEASDSSVESTEQSKEELNEKESASCSNFGTVHAKCSSQSDDKKIPRNKTCPCGSKKKYKSCCGTAAGRSSVKLLVSQTTESKRGKKNLRRGTSNEVDANVPDVGALCI</sequence>
<comment type="similarity">
    <text evidence="1">Belongs to the peptidase C85 family.</text>
</comment>